<keyword evidence="3" id="KW-1185">Reference proteome</keyword>
<proteinExistence type="predicted"/>
<dbReference type="AlphaFoldDB" id="A0AAP0F200"/>
<evidence type="ECO:0000256" key="1">
    <source>
        <dbReference type="SAM" id="MobiDB-lite"/>
    </source>
</evidence>
<organism evidence="2 3">
    <name type="scientific">Stephania japonica</name>
    <dbReference type="NCBI Taxonomy" id="461633"/>
    <lineage>
        <taxon>Eukaryota</taxon>
        <taxon>Viridiplantae</taxon>
        <taxon>Streptophyta</taxon>
        <taxon>Embryophyta</taxon>
        <taxon>Tracheophyta</taxon>
        <taxon>Spermatophyta</taxon>
        <taxon>Magnoliopsida</taxon>
        <taxon>Ranunculales</taxon>
        <taxon>Menispermaceae</taxon>
        <taxon>Menispermoideae</taxon>
        <taxon>Cissampelideae</taxon>
        <taxon>Stephania</taxon>
    </lineage>
</organism>
<feature type="compositionally biased region" description="Acidic residues" evidence="1">
    <location>
        <begin position="32"/>
        <end position="46"/>
    </location>
</feature>
<dbReference type="EMBL" id="JBBNAE010000008">
    <property type="protein sequence ID" value="KAK9103855.1"/>
    <property type="molecule type" value="Genomic_DNA"/>
</dbReference>
<gene>
    <name evidence="2" type="ORF">Sjap_021109</name>
</gene>
<name>A0AAP0F200_9MAGN</name>
<accession>A0AAP0F200</accession>
<feature type="region of interest" description="Disordered" evidence="1">
    <location>
        <begin position="1"/>
        <end position="103"/>
    </location>
</feature>
<reference evidence="2 3" key="1">
    <citation type="submission" date="2024-01" db="EMBL/GenBank/DDBJ databases">
        <title>Genome assemblies of Stephania.</title>
        <authorList>
            <person name="Yang L."/>
        </authorList>
    </citation>
    <scope>NUCLEOTIDE SEQUENCE [LARGE SCALE GENOMIC DNA]</scope>
    <source>
        <strain evidence="2">QJT</strain>
        <tissue evidence="2">Leaf</tissue>
    </source>
</reference>
<evidence type="ECO:0000313" key="3">
    <source>
        <dbReference type="Proteomes" id="UP001417504"/>
    </source>
</evidence>
<dbReference type="Proteomes" id="UP001417504">
    <property type="component" value="Unassembled WGS sequence"/>
</dbReference>
<feature type="compositionally biased region" description="Basic and acidic residues" evidence="1">
    <location>
        <begin position="1"/>
        <end position="24"/>
    </location>
</feature>
<feature type="compositionally biased region" description="Basic and acidic residues" evidence="1">
    <location>
        <begin position="72"/>
        <end position="103"/>
    </location>
</feature>
<comment type="caution">
    <text evidence="2">The sequence shown here is derived from an EMBL/GenBank/DDBJ whole genome shotgun (WGS) entry which is preliminary data.</text>
</comment>
<sequence length="136" mass="15261">MERIIDLNERLEGSIDLDSDHGDNLHWGSAEAEVEGSAESQEEGSAEPEVGGSTEPVIEGSAEAEPGEETTESVRGREAEREGMTESVRDDERGEGDRERTARVKWRGRERDREWCGEGVEMEEKEGAAVFQRRRR</sequence>
<evidence type="ECO:0000313" key="2">
    <source>
        <dbReference type="EMBL" id="KAK9103855.1"/>
    </source>
</evidence>
<protein>
    <submittedName>
        <fullName evidence="2">Uncharacterized protein</fullName>
    </submittedName>
</protein>